<dbReference type="Pfam" id="PF07898">
    <property type="entry name" value="DUF1676"/>
    <property type="match status" value="1"/>
</dbReference>
<organism evidence="3 4">
    <name type="scientific">Zophobas morio</name>
    <dbReference type="NCBI Taxonomy" id="2755281"/>
    <lineage>
        <taxon>Eukaryota</taxon>
        <taxon>Metazoa</taxon>
        <taxon>Ecdysozoa</taxon>
        <taxon>Arthropoda</taxon>
        <taxon>Hexapoda</taxon>
        <taxon>Insecta</taxon>
        <taxon>Pterygota</taxon>
        <taxon>Neoptera</taxon>
        <taxon>Endopterygota</taxon>
        <taxon>Coleoptera</taxon>
        <taxon>Polyphaga</taxon>
        <taxon>Cucujiformia</taxon>
        <taxon>Tenebrionidae</taxon>
        <taxon>Zophobas</taxon>
    </lineage>
</organism>
<comment type="caution">
    <text evidence="3">The sequence shown here is derived from an EMBL/GenBank/DDBJ whole genome shotgun (WGS) entry which is preliminary data.</text>
</comment>
<keyword evidence="1" id="KW-1133">Transmembrane helix</keyword>
<feature type="signal peptide" evidence="2">
    <location>
        <begin position="1"/>
        <end position="21"/>
    </location>
</feature>
<dbReference type="InterPro" id="IPR012464">
    <property type="entry name" value="DUF1676"/>
</dbReference>
<evidence type="ECO:0000313" key="4">
    <source>
        <dbReference type="Proteomes" id="UP001168821"/>
    </source>
</evidence>
<evidence type="ECO:0008006" key="5">
    <source>
        <dbReference type="Google" id="ProtNLM"/>
    </source>
</evidence>
<keyword evidence="2" id="KW-0732">Signal</keyword>
<accession>A0AA38M4B7</accession>
<protein>
    <recommendedName>
        <fullName evidence="5">Osiris 10</fullName>
    </recommendedName>
</protein>
<name>A0AA38M4B7_9CUCU</name>
<dbReference type="AlphaFoldDB" id="A0AA38M4B7"/>
<feature type="transmembrane region" description="Helical" evidence="1">
    <location>
        <begin position="165"/>
        <end position="190"/>
    </location>
</feature>
<evidence type="ECO:0000313" key="3">
    <source>
        <dbReference type="EMBL" id="KAJ3642981.1"/>
    </source>
</evidence>
<keyword evidence="4" id="KW-1185">Reference proteome</keyword>
<keyword evidence="1" id="KW-0472">Membrane</keyword>
<dbReference type="EMBL" id="JALNTZ010000008">
    <property type="protein sequence ID" value="KAJ3642981.1"/>
    <property type="molecule type" value="Genomic_DNA"/>
</dbReference>
<dbReference type="GO" id="GO:0016020">
    <property type="term" value="C:membrane"/>
    <property type="evidence" value="ECO:0007669"/>
    <property type="project" value="TreeGrafter"/>
</dbReference>
<dbReference type="PANTHER" id="PTHR21879:SF27">
    <property type="entry name" value="OSIRIS 10A"/>
    <property type="match status" value="1"/>
</dbReference>
<dbReference type="PANTHER" id="PTHR21879">
    <property type="entry name" value="FI03362P-RELATED-RELATED"/>
    <property type="match status" value="1"/>
</dbReference>
<reference evidence="3" key="1">
    <citation type="journal article" date="2023" name="G3 (Bethesda)">
        <title>Whole genome assemblies of Zophobas morio and Tenebrio molitor.</title>
        <authorList>
            <person name="Kaur S."/>
            <person name="Stinson S.A."/>
            <person name="diCenzo G.C."/>
        </authorList>
    </citation>
    <scope>NUCLEOTIDE SEQUENCE</scope>
    <source>
        <strain evidence="3">QUZm001</strain>
    </source>
</reference>
<evidence type="ECO:0000256" key="2">
    <source>
        <dbReference type="SAM" id="SignalP"/>
    </source>
</evidence>
<evidence type="ECO:0000256" key="1">
    <source>
        <dbReference type="SAM" id="Phobius"/>
    </source>
</evidence>
<dbReference type="Proteomes" id="UP001168821">
    <property type="component" value="Unassembled WGS sequence"/>
</dbReference>
<sequence length="302" mass="33646">MPAAAHKSSLVLPLLLISVTCNSVNHPSVEESFRQCLLTQPSVTLGYCFGVGAISKLRSLDSDPEFDLIDGVTLSRSQQEYREAYNFDERDPADFRTLVDSLSHVFSHRSLQWDMGFIYPGLSMRVAPSSSPGGQLEFALDPHREVLTKHSLKEIGTGRILARQFLVPFLLGFKFNVATLIPILFGLLALLAKKAIIISKVALIISSAYGLGTLLLGNGNRVQQNYHSSASQPFNPGFGGNTQFHHNRFPEDEYSDIHYRGISENNVDQFQLHGKLQKIHEEKPTQGRNFAWSDDEKTIKST</sequence>
<keyword evidence="1" id="KW-0812">Transmembrane</keyword>
<feature type="transmembrane region" description="Helical" evidence="1">
    <location>
        <begin position="197"/>
        <end position="217"/>
    </location>
</feature>
<proteinExistence type="predicted"/>
<feature type="chain" id="PRO_5041287015" description="Osiris 10" evidence="2">
    <location>
        <begin position="22"/>
        <end position="302"/>
    </location>
</feature>
<gene>
    <name evidence="3" type="ORF">Zmor_025725</name>
</gene>